<keyword evidence="3" id="KW-0808">Transferase</keyword>
<dbReference type="GO" id="GO:0005506">
    <property type="term" value="F:iron ion binding"/>
    <property type="evidence" value="ECO:0007669"/>
    <property type="project" value="InterPro"/>
</dbReference>
<evidence type="ECO:0000313" key="4">
    <source>
        <dbReference type="EMBL" id="KFX53128.1"/>
    </source>
</evidence>
<dbReference type="Pfam" id="PF00067">
    <property type="entry name" value="p450"/>
    <property type="match status" value="1"/>
</dbReference>
<dbReference type="NCBIfam" id="TIGR03429">
    <property type="entry name" value="arom_pren_DMATS"/>
    <property type="match status" value="1"/>
</dbReference>
<dbReference type="SFLD" id="SFLDG01162">
    <property type="entry name" value="I"/>
    <property type="match status" value="1"/>
</dbReference>
<comment type="caution">
    <text evidence="4">The sequence shown here is derived from an EMBL/GenBank/DDBJ whole genome shotgun (WGS) entry which is preliminary data.</text>
</comment>
<evidence type="ECO:0000256" key="3">
    <source>
        <dbReference type="ARBA" id="ARBA00022679"/>
    </source>
</evidence>
<dbReference type="InterPro" id="IPR017795">
    <property type="entry name" value="ABBA_NscD-like"/>
</dbReference>
<dbReference type="PANTHER" id="PTHR40627:SF4">
    <property type="entry name" value="PRENYLTRANSFERASE ASQH1-RELATED"/>
    <property type="match status" value="1"/>
</dbReference>
<dbReference type="InterPro" id="IPR001128">
    <property type="entry name" value="Cyt_P450"/>
</dbReference>
<proteinExistence type="inferred from homology"/>
<protein>
    <submittedName>
        <fullName evidence="4">7-dimethylallyltryptophan synthase</fullName>
    </submittedName>
</protein>
<dbReference type="SUPFAM" id="SSF48264">
    <property type="entry name" value="Cytochrome P450"/>
    <property type="match status" value="1"/>
</dbReference>
<dbReference type="AlphaFoldDB" id="A0A093Y6M4"/>
<accession>A0A093Y6M4</accession>
<sequence length="857" mass="97819">MAGYTDESQEFHYQFFARYIAESFGQHPTTTALPLEEKNKSFMTDDHTPIELSWKWSASHKLPTVRYSIDPVPAELDTFNTRATNELVEKILPSSSFVDLRWYDKLVDMLTTPTSDTDGEKLLQSDIASSSKLPHSQEFLAFDLEKRIKNNSRNIMLKAYFLPQWKALLNAESTFSLVQSSIKTLSASQPDTLLYESWNLVADYIQSFNSDNGRPQVEMTALDCIDPSQSRIKIYLRSSRTKFNDVLDMMTLGGRISTHIQGELLESLKSIWCSVLSLEEKELDTDLPVNNHRTAGILYLAELRPGRPVPKIKVYIPAKHYGKNDLCVAQGISRYLTSRAHAFADGNDYLTGVKRLCHHRNLEDGLGFHTYVSVAVDKSGLDVTTYFNPEIYHESRRLPTDEVHPTSMLTLVSSILPACMDSYYWLFLCGAIVVSVAIFKPGLISSSATITCENLIHSYLQRVYSITNSNGQHIRGPKWSWPHGHFFDKFVNGYAKCREWRQSFGDVYRVWAANTPEIVITTSQDVRVFHIDSTFHHKSASSNAGWFFHELLGDCMGFVNGERWKQLRSKVNQHFTHEALTQSTDALNDTVRNYLMTITADQVKDETKNQVTLHVASALGKLVFYCTAERIYGPMTTDEKDELWSIGEQRFPLLRFALAGPAYRFGVFSSLCMQAKTELAEFQTNWFAFNEKMYESRRTLASRGQFIVPLWESMQENRIGKNELLQTLDEMLFANLDVASHVLTWMVIHVAENPRIQKDLREEAADEQQRSLSQYLQQKTTLLGQSFLESMRLRPFTAFSIPESASEDKIFSNDIRVPAGTSVVVDTIAINIDNPFWGEDSHEFRPERFKGISPIDQ</sequence>
<comment type="pathway">
    <text evidence="1">Secondary metabolite biosynthesis.</text>
</comment>
<dbReference type="GO" id="GO:0016765">
    <property type="term" value="F:transferase activity, transferring alkyl or aryl (other than methyl) groups"/>
    <property type="evidence" value="ECO:0007669"/>
    <property type="project" value="InterPro"/>
</dbReference>
<comment type="similarity">
    <text evidence="2">Belongs to the tryptophan dimethylallyltransferase family.</text>
</comment>
<dbReference type="GO" id="GO:0009820">
    <property type="term" value="P:alkaloid metabolic process"/>
    <property type="evidence" value="ECO:0007669"/>
    <property type="project" value="InterPro"/>
</dbReference>
<dbReference type="InterPro" id="IPR036396">
    <property type="entry name" value="Cyt_P450_sf"/>
</dbReference>
<dbReference type="Pfam" id="PF11991">
    <property type="entry name" value="Trp_DMAT"/>
    <property type="match status" value="1"/>
</dbReference>
<dbReference type="EMBL" id="JPOX01000001">
    <property type="protein sequence ID" value="KFX53128.1"/>
    <property type="molecule type" value="Genomic_DNA"/>
</dbReference>
<dbReference type="PANTHER" id="PTHR40627">
    <property type="entry name" value="INDOLE PRENYLTRANSFERASE TDIB-RELATED"/>
    <property type="match status" value="1"/>
</dbReference>
<dbReference type="PRINTS" id="PR00463">
    <property type="entry name" value="EP450I"/>
</dbReference>
<evidence type="ECO:0000256" key="1">
    <source>
        <dbReference type="ARBA" id="ARBA00005179"/>
    </source>
</evidence>
<dbReference type="Gene3D" id="1.10.630.10">
    <property type="entry name" value="Cytochrome P450"/>
    <property type="match status" value="1"/>
</dbReference>
<dbReference type="HOGENOM" id="CLU_333504_0_0_1"/>
<dbReference type="GO" id="GO:0004497">
    <property type="term" value="F:monooxygenase activity"/>
    <property type="evidence" value="ECO:0007669"/>
    <property type="project" value="InterPro"/>
</dbReference>
<dbReference type="GO" id="GO:0020037">
    <property type="term" value="F:heme binding"/>
    <property type="evidence" value="ECO:0007669"/>
    <property type="project" value="InterPro"/>
</dbReference>
<dbReference type="GO" id="GO:0016705">
    <property type="term" value="F:oxidoreductase activity, acting on paired donors, with incorporation or reduction of molecular oxygen"/>
    <property type="evidence" value="ECO:0007669"/>
    <property type="project" value="InterPro"/>
</dbReference>
<organism evidence="4">
    <name type="scientific">Talaromyces marneffei PM1</name>
    <dbReference type="NCBI Taxonomy" id="1077442"/>
    <lineage>
        <taxon>Eukaryota</taxon>
        <taxon>Fungi</taxon>
        <taxon>Dikarya</taxon>
        <taxon>Ascomycota</taxon>
        <taxon>Pezizomycotina</taxon>
        <taxon>Eurotiomycetes</taxon>
        <taxon>Eurotiomycetidae</taxon>
        <taxon>Eurotiales</taxon>
        <taxon>Trichocomaceae</taxon>
        <taxon>Talaromyces</taxon>
        <taxon>Talaromyces sect. Talaromyces</taxon>
    </lineage>
</organism>
<gene>
    <name evidence="4" type="ORF">GQ26_0010110</name>
</gene>
<dbReference type="InterPro" id="IPR033964">
    <property type="entry name" value="ABBA"/>
</dbReference>
<dbReference type="eggNOG" id="KOG0157">
    <property type="taxonomic scope" value="Eukaryota"/>
</dbReference>
<dbReference type="InterPro" id="IPR002401">
    <property type="entry name" value="Cyt_P450_E_grp-I"/>
</dbReference>
<evidence type="ECO:0000256" key="2">
    <source>
        <dbReference type="ARBA" id="ARBA00010209"/>
    </source>
</evidence>
<reference evidence="4" key="1">
    <citation type="journal article" date="2014" name="PLoS Genet.">
        <title>Signature Gene Expression Reveals Novel Clues to the Molecular Mechanisms of Dimorphic Transition in Penicillium marneffei.</title>
        <authorList>
            <person name="Yang E."/>
            <person name="Wang G."/>
            <person name="Cai J."/>
            <person name="Woo P.C."/>
            <person name="Lau S.K."/>
            <person name="Yuen K.-Y."/>
            <person name="Chow W.-N."/>
            <person name="Lin X."/>
        </authorList>
    </citation>
    <scope>NUCLEOTIDE SEQUENCE [LARGE SCALE GENOMIC DNA]</scope>
    <source>
        <strain evidence="4">PM1</strain>
    </source>
</reference>
<dbReference type="SFLD" id="SFLDS00036">
    <property type="entry name" value="Aromatic_Prenyltransferase"/>
    <property type="match status" value="1"/>
</dbReference>
<name>A0A093Y6M4_TALMA</name>
<dbReference type="CDD" id="cd13929">
    <property type="entry name" value="PT-DMATS_CymD"/>
    <property type="match status" value="1"/>
</dbReference>